<dbReference type="EMBL" id="LGRX02033795">
    <property type="protein sequence ID" value="KAK3239885.1"/>
    <property type="molecule type" value="Genomic_DNA"/>
</dbReference>
<protein>
    <submittedName>
        <fullName evidence="2">Uncharacterized protein</fullName>
    </submittedName>
</protein>
<evidence type="ECO:0000313" key="2">
    <source>
        <dbReference type="EMBL" id="KAK3239885.1"/>
    </source>
</evidence>
<comment type="caution">
    <text evidence="2">The sequence shown here is derived from an EMBL/GenBank/DDBJ whole genome shotgun (WGS) entry which is preliminary data.</text>
</comment>
<keyword evidence="3" id="KW-1185">Reference proteome</keyword>
<dbReference type="AlphaFoldDB" id="A0AAE0BQ64"/>
<dbReference type="Proteomes" id="UP001190700">
    <property type="component" value="Unassembled WGS sequence"/>
</dbReference>
<accession>A0AAE0BQ64</accession>
<feature type="region of interest" description="Disordered" evidence="1">
    <location>
        <begin position="50"/>
        <end position="70"/>
    </location>
</feature>
<organism evidence="2 3">
    <name type="scientific">Cymbomonas tetramitiformis</name>
    <dbReference type="NCBI Taxonomy" id="36881"/>
    <lineage>
        <taxon>Eukaryota</taxon>
        <taxon>Viridiplantae</taxon>
        <taxon>Chlorophyta</taxon>
        <taxon>Pyramimonadophyceae</taxon>
        <taxon>Pyramimonadales</taxon>
        <taxon>Pyramimonadaceae</taxon>
        <taxon>Cymbomonas</taxon>
    </lineage>
</organism>
<reference evidence="2 3" key="1">
    <citation type="journal article" date="2015" name="Genome Biol. Evol.">
        <title>Comparative Genomics of a Bacterivorous Green Alga Reveals Evolutionary Causalities and Consequences of Phago-Mixotrophic Mode of Nutrition.</title>
        <authorList>
            <person name="Burns J.A."/>
            <person name="Paasch A."/>
            <person name="Narechania A."/>
            <person name="Kim E."/>
        </authorList>
    </citation>
    <scope>NUCLEOTIDE SEQUENCE [LARGE SCALE GENOMIC DNA]</scope>
    <source>
        <strain evidence="2 3">PLY_AMNH</strain>
    </source>
</reference>
<evidence type="ECO:0000256" key="1">
    <source>
        <dbReference type="SAM" id="MobiDB-lite"/>
    </source>
</evidence>
<sequence length="97" mass="10771">MRKVISRLARCTFGNAELSQKEQTVVYWNLAKSINVADSARGVSGFFESDTVSETPEQGVDMMGRPDTGLNAAARGLEQTTQRMCRWVDRGRGPEVF</sequence>
<gene>
    <name evidence="2" type="ORF">CYMTET_50218</name>
</gene>
<evidence type="ECO:0000313" key="3">
    <source>
        <dbReference type="Proteomes" id="UP001190700"/>
    </source>
</evidence>
<name>A0AAE0BQ64_9CHLO</name>
<proteinExistence type="predicted"/>